<dbReference type="Pfam" id="PF00270">
    <property type="entry name" value="DEAD"/>
    <property type="match status" value="1"/>
</dbReference>
<dbReference type="GO" id="GO:0003676">
    <property type="term" value="F:nucleic acid binding"/>
    <property type="evidence" value="ECO:0007669"/>
    <property type="project" value="InterPro"/>
</dbReference>
<evidence type="ECO:0000313" key="3">
    <source>
        <dbReference type="Proteomes" id="UP000596742"/>
    </source>
</evidence>
<accession>A0A8B6FEX9</accession>
<name>A0A8B6FEX9_MYTGA</name>
<dbReference type="EMBL" id="UYJE01006790">
    <property type="protein sequence ID" value="VDI49087.1"/>
    <property type="molecule type" value="Genomic_DNA"/>
</dbReference>
<dbReference type="Proteomes" id="UP000596742">
    <property type="component" value="Unassembled WGS sequence"/>
</dbReference>
<dbReference type="AlphaFoldDB" id="A0A8B6FEX9"/>
<dbReference type="GO" id="GO:0005524">
    <property type="term" value="F:ATP binding"/>
    <property type="evidence" value="ECO:0007669"/>
    <property type="project" value="InterPro"/>
</dbReference>
<reference evidence="2" key="1">
    <citation type="submission" date="2018-11" db="EMBL/GenBank/DDBJ databases">
        <authorList>
            <person name="Alioto T."/>
            <person name="Alioto T."/>
        </authorList>
    </citation>
    <scope>NUCLEOTIDE SEQUENCE</scope>
</reference>
<dbReference type="Gene3D" id="3.40.50.300">
    <property type="entry name" value="P-loop containing nucleotide triphosphate hydrolases"/>
    <property type="match status" value="1"/>
</dbReference>
<evidence type="ECO:0000313" key="2">
    <source>
        <dbReference type="EMBL" id="VDI49087.1"/>
    </source>
</evidence>
<dbReference type="InterPro" id="IPR027417">
    <property type="entry name" value="P-loop_NTPase"/>
</dbReference>
<keyword evidence="3" id="KW-1185">Reference proteome</keyword>
<evidence type="ECO:0000259" key="1">
    <source>
        <dbReference type="Pfam" id="PF00270"/>
    </source>
</evidence>
<comment type="caution">
    <text evidence="2">The sequence shown here is derived from an EMBL/GenBank/DDBJ whole genome shotgun (WGS) entry which is preliminary data.</text>
</comment>
<organism evidence="2 3">
    <name type="scientific">Mytilus galloprovincialis</name>
    <name type="common">Mediterranean mussel</name>
    <dbReference type="NCBI Taxonomy" id="29158"/>
    <lineage>
        <taxon>Eukaryota</taxon>
        <taxon>Metazoa</taxon>
        <taxon>Spiralia</taxon>
        <taxon>Lophotrochozoa</taxon>
        <taxon>Mollusca</taxon>
        <taxon>Bivalvia</taxon>
        <taxon>Autobranchia</taxon>
        <taxon>Pteriomorphia</taxon>
        <taxon>Mytilida</taxon>
        <taxon>Mytiloidea</taxon>
        <taxon>Mytilidae</taxon>
        <taxon>Mytilinae</taxon>
        <taxon>Mytilus</taxon>
    </lineage>
</organism>
<sequence>MIMNREEISVIVNSVFGVRPKDKQEEALEHLMKGGSGDLLLNLPVGYGKSLVYPAFPFLHASSSSLVIALLNIIQTEQLASLNLRSIPACKIAMSGNITCNFHATDMCSCGLQQIIDGDFKVIFCHPESLFSNSIGQALLLSSEFPSLVKAVFIDECHVFDKW</sequence>
<dbReference type="InterPro" id="IPR011545">
    <property type="entry name" value="DEAD/DEAH_box_helicase_dom"/>
</dbReference>
<dbReference type="OrthoDB" id="6097007at2759"/>
<protein>
    <recommendedName>
        <fullName evidence="1">DEAD/DEAH-box helicase domain-containing protein</fullName>
    </recommendedName>
</protein>
<feature type="domain" description="DEAD/DEAH-box helicase" evidence="1">
    <location>
        <begin position="23"/>
        <end position="163"/>
    </location>
</feature>
<gene>
    <name evidence="2" type="ORF">MGAL_10B027803</name>
</gene>
<dbReference type="SUPFAM" id="SSF52540">
    <property type="entry name" value="P-loop containing nucleoside triphosphate hydrolases"/>
    <property type="match status" value="1"/>
</dbReference>
<proteinExistence type="predicted"/>